<feature type="domain" description="Methyltransferase" evidence="1">
    <location>
        <begin position="47"/>
        <end position="136"/>
    </location>
</feature>
<evidence type="ECO:0000313" key="3">
    <source>
        <dbReference type="Proteomes" id="UP000324973"/>
    </source>
</evidence>
<sequence length="198" mass="21937">MSLARYFDAVWAEGEDPFGYRDRWYEARKRELLLSTLPKPAFGRGWEIGCANGELTRRLATRCASLLATDLHPRAVEAAQRACSDLPSVEVVRMEHPRDWPAGRFDLVVVGEMGYYLDDGTLDAFARRVAGSLAPGAVLVACHWRDDFDGRLASTAAVHARLGAIPGLVPGWRYEDADFVLDGWSDDAVSVAQREGLR</sequence>
<dbReference type="EMBL" id="VTFT01000001">
    <property type="protein sequence ID" value="TYT26957.1"/>
    <property type="molecule type" value="Genomic_DNA"/>
</dbReference>
<evidence type="ECO:0000259" key="1">
    <source>
        <dbReference type="Pfam" id="PF13649"/>
    </source>
</evidence>
<dbReference type="OrthoDB" id="116799at2"/>
<dbReference type="GO" id="GO:0008168">
    <property type="term" value="F:methyltransferase activity"/>
    <property type="evidence" value="ECO:0007669"/>
    <property type="project" value="UniProtKB-KW"/>
</dbReference>
<dbReference type="CDD" id="cd02440">
    <property type="entry name" value="AdoMet_MTases"/>
    <property type="match status" value="1"/>
</dbReference>
<organism evidence="2 3">
    <name type="scientific">Luteimonas viscosa</name>
    <dbReference type="NCBI Taxonomy" id="1132694"/>
    <lineage>
        <taxon>Bacteria</taxon>
        <taxon>Pseudomonadati</taxon>
        <taxon>Pseudomonadota</taxon>
        <taxon>Gammaproteobacteria</taxon>
        <taxon>Lysobacterales</taxon>
        <taxon>Lysobacteraceae</taxon>
        <taxon>Luteimonas</taxon>
    </lineage>
</organism>
<dbReference type="Pfam" id="PF13649">
    <property type="entry name" value="Methyltransf_25"/>
    <property type="match status" value="1"/>
</dbReference>
<dbReference type="AlphaFoldDB" id="A0A5D4XQL2"/>
<dbReference type="GO" id="GO:0032259">
    <property type="term" value="P:methylation"/>
    <property type="evidence" value="ECO:0007669"/>
    <property type="project" value="UniProtKB-KW"/>
</dbReference>
<name>A0A5D4XQL2_9GAMM</name>
<dbReference type="SUPFAM" id="SSF53335">
    <property type="entry name" value="S-adenosyl-L-methionine-dependent methyltransferases"/>
    <property type="match status" value="1"/>
</dbReference>
<reference evidence="2 3" key="1">
    <citation type="submission" date="2019-08" db="EMBL/GenBank/DDBJ databases">
        <title>Luteimonas viscosus sp. nov., isolated from soil of a sunflower field.</title>
        <authorList>
            <person name="Jianli Z."/>
            <person name="Ying Z."/>
        </authorList>
    </citation>
    <scope>NUCLEOTIDE SEQUENCE [LARGE SCALE GENOMIC DNA]</scope>
    <source>
        <strain evidence="2 3">XBU10</strain>
    </source>
</reference>
<protein>
    <submittedName>
        <fullName evidence="2">Methyltransferase domain-containing protein</fullName>
    </submittedName>
</protein>
<evidence type="ECO:0000313" key="2">
    <source>
        <dbReference type="EMBL" id="TYT26957.1"/>
    </source>
</evidence>
<dbReference type="InterPro" id="IPR041698">
    <property type="entry name" value="Methyltransf_25"/>
</dbReference>
<dbReference type="RefSeq" id="WP_149103510.1">
    <property type="nucleotide sequence ID" value="NZ_VTFT01000001.1"/>
</dbReference>
<accession>A0A5D4XQL2</accession>
<dbReference type="Gene3D" id="3.40.50.150">
    <property type="entry name" value="Vaccinia Virus protein VP39"/>
    <property type="match status" value="1"/>
</dbReference>
<dbReference type="Proteomes" id="UP000324973">
    <property type="component" value="Unassembled WGS sequence"/>
</dbReference>
<proteinExistence type="predicted"/>
<gene>
    <name evidence="2" type="ORF">FZO89_12195</name>
</gene>
<comment type="caution">
    <text evidence="2">The sequence shown here is derived from an EMBL/GenBank/DDBJ whole genome shotgun (WGS) entry which is preliminary data.</text>
</comment>
<keyword evidence="2" id="KW-0489">Methyltransferase</keyword>
<keyword evidence="3" id="KW-1185">Reference proteome</keyword>
<dbReference type="InterPro" id="IPR029063">
    <property type="entry name" value="SAM-dependent_MTases_sf"/>
</dbReference>
<keyword evidence="2" id="KW-0808">Transferase</keyword>